<dbReference type="GO" id="GO:0005737">
    <property type="term" value="C:cytoplasm"/>
    <property type="evidence" value="ECO:0007669"/>
    <property type="project" value="TreeGrafter"/>
</dbReference>
<dbReference type="Proteomes" id="UP001177140">
    <property type="component" value="Unassembled WGS sequence"/>
</dbReference>
<dbReference type="PANTHER" id="PTHR15710:SF18">
    <property type="entry name" value="RING-TYPE E3 UBIQUITIN TRANSFERASE"/>
    <property type="match status" value="1"/>
</dbReference>
<dbReference type="PANTHER" id="PTHR15710">
    <property type="entry name" value="E3 UBIQUITIN-PROTEIN LIGASE PRAJA"/>
    <property type="match status" value="1"/>
</dbReference>
<feature type="region of interest" description="Disordered" evidence="4">
    <location>
        <begin position="148"/>
        <end position="176"/>
    </location>
</feature>
<name>A0AA41VVB4_PAPNU</name>
<reference evidence="6" key="1">
    <citation type="submission" date="2022-03" db="EMBL/GenBank/DDBJ databases">
        <title>A functionally conserved STORR gene fusion in Papaver species that diverged 16.8 million years ago.</title>
        <authorList>
            <person name="Catania T."/>
        </authorList>
    </citation>
    <scope>NUCLEOTIDE SEQUENCE</scope>
    <source>
        <strain evidence="6">S-191538</strain>
    </source>
</reference>
<feature type="domain" description="RING-type" evidence="5">
    <location>
        <begin position="99"/>
        <end position="141"/>
    </location>
</feature>
<dbReference type="SUPFAM" id="SSF57850">
    <property type="entry name" value="RING/U-box"/>
    <property type="match status" value="1"/>
</dbReference>
<accession>A0AA41VVB4</accession>
<evidence type="ECO:0000313" key="7">
    <source>
        <dbReference type="Proteomes" id="UP001177140"/>
    </source>
</evidence>
<dbReference type="GO" id="GO:0008270">
    <property type="term" value="F:zinc ion binding"/>
    <property type="evidence" value="ECO:0007669"/>
    <property type="project" value="UniProtKB-KW"/>
</dbReference>
<protein>
    <recommendedName>
        <fullName evidence="5">RING-type domain-containing protein</fullName>
    </recommendedName>
</protein>
<sequence length="176" mass="20378">MLLNPQQPPPQQHPFHRRNWWEFENDNGSRSPWFYDILLPSYNQNPHSRRSRLLTFNPGNLRAVDPRNYFAGPGLNELIEELTQNDRPDPYYLTNKESTCPVCKDEFKLGVDARKMPGKHVYYSDDIVPWLRLHNSCPVCRNELPTDNGQHAPHGEGDSDCPDTSSTVEGIEDYRA</sequence>
<evidence type="ECO:0000256" key="2">
    <source>
        <dbReference type="ARBA" id="ARBA00022771"/>
    </source>
</evidence>
<dbReference type="Gene3D" id="3.30.40.10">
    <property type="entry name" value="Zinc/RING finger domain, C3HC4 (zinc finger)"/>
    <property type="match status" value="1"/>
</dbReference>
<evidence type="ECO:0000313" key="6">
    <source>
        <dbReference type="EMBL" id="MCL7048108.1"/>
    </source>
</evidence>
<keyword evidence="2" id="KW-0863">Zinc-finger</keyword>
<keyword evidence="7" id="KW-1185">Reference proteome</keyword>
<gene>
    <name evidence="6" type="ORF">MKW94_025686</name>
</gene>
<dbReference type="GO" id="GO:0061630">
    <property type="term" value="F:ubiquitin protein ligase activity"/>
    <property type="evidence" value="ECO:0007669"/>
    <property type="project" value="TreeGrafter"/>
</dbReference>
<dbReference type="AlphaFoldDB" id="A0AA41VVB4"/>
<dbReference type="GO" id="GO:0016567">
    <property type="term" value="P:protein ubiquitination"/>
    <property type="evidence" value="ECO:0007669"/>
    <property type="project" value="TreeGrafter"/>
</dbReference>
<keyword evidence="1" id="KW-0479">Metal-binding</keyword>
<evidence type="ECO:0000256" key="3">
    <source>
        <dbReference type="ARBA" id="ARBA00022833"/>
    </source>
</evidence>
<dbReference type="Pfam" id="PF13639">
    <property type="entry name" value="zf-RING_2"/>
    <property type="match status" value="1"/>
</dbReference>
<organism evidence="6 7">
    <name type="scientific">Papaver nudicaule</name>
    <name type="common">Iceland poppy</name>
    <dbReference type="NCBI Taxonomy" id="74823"/>
    <lineage>
        <taxon>Eukaryota</taxon>
        <taxon>Viridiplantae</taxon>
        <taxon>Streptophyta</taxon>
        <taxon>Embryophyta</taxon>
        <taxon>Tracheophyta</taxon>
        <taxon>Spermatophyta</taxon>
        <taxon>Magnoliopsida</taxon>
        <taxon>Ranunculales</taxon>
        <taxon>Papaveraceae</taxon>
        <taxon>Papaveroideae</taxon>
        <taxon>Papaver</taxon>
    </lineage>
</organism>
<dbReference type="EMBL" id="JAJJMA010300984">
    <property type="protein sequence ID" value="MCL7048108.1"/>
    <property type="molecule type" value="Genomic_DNA"/>
</dbReference>
<evidence type="ECO:0000259" key="5">
    <source>
        <dbReference type="Pfam" id="PF13639"/>
    </source>
</evidence>
<proteinExistence type="predicted"/>
<dbReference type="InterPro" id="IPR001841">
    <property type="entry name" value="Znf_RING"/>
</dbReference>
<evidence type="ECO:0000256" key="1">
    <source>
        <dbReference type="ARBA" id="ARBA00022723"/>
    </source>
</evidence>
<evidence type="ECO:0000256" key="4">
    <source>
        <dbReference type="SAM" id="MobiDB-lite"/>
    </source>
</evidence>
<dbReference type="InterPro" id="IPR013083">
    <property type="entry name" value="Znf_RING/FYVE/PHD"/>
</dbReference>
<keyword evidence="3" id="KW-0862">Zinc</keyword>
<comment type="caution">
    <text evidence="6">The sequence shown here is derived from an EMBL/GenBank/DDBJ whole genome shotgun (WGS) entry which is preliminary data.</text>
</comment>